<dbReference type="EMBL" id="BMWP01000018">
    <property type="protein sequence ID" value="GGW40213.1"/>
    <property type="molecule type" value="Genomic_DNA"/>
</dbReference>
<organism evidence="2 3">
    <name type="scientific">Arenibacter certesii</name>
    <dbReference type="NCBI Taxonomy" id="228955"/>
    <lineage>
        <taxon>Bacteria</taxon>
        <taxon>Pseudomonadati</taxon>
        <taxon>Bacteroidota</taxon>
        <taxon>Flavobacteriia</taxon>
        <taxon>Flavobacteriales</taxon>
        <taxon>Flavobacteriaceae</taxon>
        <taxon>Arenibacter</taxon>
    </lineage>
</organism>
<evidence type="ECO:0000259" key="1">
    <source>
        <dbReference type="Pfam" id="PF13088"/>
    </source>
</evidence>
<dbReference type="PANTHER" id="PTHR43752">
    <property type="entry name" value="BNR/ASP-BOX REPEAT FAMILY PROTEIN"/>
    <property type="match status" value="1"/>
</dbReference>
<evidence type="ECO:0000313" key="2">
    <source>
        <dbReference type="EMBL" id="GGW40213.1"/>
    </source>
</evidence>
<sequence length="272" mass="30436">MNVMSVSLLRLQNGNIALFYLLKNSTEDCVPIMRISKDEAKTWSNPVKCIQDKQGYFVLNNDRVIQLKDGRLMMAVALHRIPGGEFVNKSDLYAYYSDDNGVTWTSSMKVPNATDIVTQEPGLLEMEDGRVMMYIRTSGGVQQLSFPLDRGESWSPIEASNIPSPLSPATIEKLPSTGDWLIVWNNNDGRDIKLEGKRTPLTVAISNDKGISWKYVKNIEDDPDGWYCYIAVHFIEGSENVLLGYCAGDRPSGTGLSVTDITKLNTDWINEK</sequence>
<dbReference type="InterPro" id="IPR036278">
    <property type="entry name" value="Sialidase_sf"/>
</dbReference>
<reference evidence="2" key="2">
    <citation type="submission" date="2020-09" db="EMBL/GenBank/DDBJ databases">
        <authorList>
            <person name="Sun Q."/>
            <person name="Kim S."/>
        </authorList>
    </citation>
    <scope>NUCLEOTIDE SEQUENCE</scope>
    <source>
        <strain evidence="2">KCTC 12113</strain>
    </source>
</reference>
<gene>
    <name evidence="2" type="ORF">GCM10007383_26280</name>
</gene>
<dbReference type="InterPro" id="IPR011040">
    <property type="entry name" value="Sialidase"/>
</dbReference>
<proteinExistence type="predicted"/>
<evidence type="ECO:0000313" key="3">
    <source>
        <dbReference type="Proteomes" id="UP000634668"/>
    </source>
</evidence>
<feature type="domain" description="Sialidase" evidence="1">
    <location>
        <begin position="9"/>
        <end position="229"/>
    </location>
</feature>
<protein>
    <recommendedName>
        <fullName evidence="1">Sialidase domain-containing protein</fullName>
    </recommendedName>
</protein>
<name>A0A918IZK7_9FLAO</name>
<dbReference type="Proteomes" id="UP000634668">
    <property type="component" value="Unassembled WGS sequence"/>
</dbReference>
<accession>A0A918IZK7</accession>
<dbReference type="Pfam" id="PF13088">
    <property type="entry name" value="BNR_2"/>
    <property type="match status" value="1"/>
</dbReference>
<dbReference type="PANTHER" id="PTHR43752:SF2">
    <property type="entry name" value="BNR_ASP-BOX REPEAT FAMILY PROTEIN"/>
    <property type="match status" value="1"/>
</dbReference>
<dbReference type="SUPFAM" id="SSF50939">
    <property type="entry name" value="Sialidases"/>
    <property type="match status" value="1"/>
</dbReference>
<comment type="caution">
    <text evidence="2">The sequence shown here is derived from an EMBL/GenBank/DDBJ whole genome shotgun (WGS) entry which is preliminary data.</text>
</comment>
<dbReference type="AlphaFoldDB" id="A0A918IZK7"/>
<reference evidence="2" key="1">
    <citation type="journal article" date="2014" name="Int. J. Syst. Evol. Microbiol.">
        <title>Complete genome sequence of Corynebacterium casei LMG S-19264T (=DSM 44701T), isolated from a smear-ripened cheese.</title>
        <authorList>
            <consortium name="US DOE Joint Genome Institute (JGI-PGF)"/>
            <person name="Walter F."/>
            <person name="Albersmeier A."/>
            <person name="Kalinowski J."/>
            <person name="Ruckert C."/>
        </authorList>
    </citation>
    <scope>NUCLEOTIDE SEQUENCE</scope>
    <source>
        <strain evidence="2">KCTC 12113</strain>
    </source>
</reference>
<dbReference type="Gene3D" id="2.120.10.10">
    <property type="match status" value="1"/>
</dbReference>
<dbReference type="CDD" id="cd15482">
    <property type="entry name" value="Sialidase_non-viral"/>
    <property type="match status" value="1"/>
</dbReference>
<keyword evidence="3" id="KW-1185">Reference proteome</keyword>